<name>A5ATC0_VITVI</name>
<protein>
    <submittedName>
        <fullName evidence="1">Uncharacterized protein</fullName>
    </submittedName>
</protein>
<dbReference type="ExpressionAtlas" id="A5ATC0">
    <property type="expression patterns" value="baseline and differential"/>
</dbReference>
<gene>
    <name evidence="1" type="ORF">VITISV_043283</name>
</gene>
<dbReference type="PANTHER" id="PTHR47076">
    <property type="entry name" value="NHL DOMAIN PROTEIN"/>
    <property type="match status" value="1"/>
</dbReference>
<dbReference type="OrthoDB" id="1723198at2759"/>
<proteinExistence type="predicted"/>
<dbReference type="AlphaFoldDB" id="A5ATC0"/>
<reference evidence="1" key="1">
    <citation type="journal article" date="2007" name="PLoS ONE">
        <title>The first genome sequence of an elite grapevine cultivar (Pinot noir Vitis vinifera L.): coping with a highly heterozygous genome.</title>
        <authorList>
            <person name="Velasco R."/>
            <person name="Zharkikh A."/>
            <person name="Troggio M."/>
            <person name="Cartwright D.A."/>
            <person name="Cestaro A."/>
            <person name="Pruss D."/>
            <person name="Pindo M."/>
            <person name="FitzGerald L.M."/>
            <person name="Vezzulli S."/>
            <person name="Reid J."/>
            <person name="Malacarne G."/>
            <person name="Iliev D."/>
            <person name="Coppola G."/>
            <person name="Wardell B."/>
            <person name="Micheletti D."/>
            <person name="Macalma T."/>
            <person name="Facci M."/>
            <person name="Mitchell J.T."/>
            <person name="Perazzolli M."/>
            <person name="Eldredge G."/>
            <person name="Gatto P."/>
            <person name="Oyzerski R."/>
            <person name="Moretto M."/>
            <person name="Gutin N."/>
            <person name="Stefanini M."/>
            <person name="Chen Y."/>
            <person name="Segala C."/>
            <person name="Davenport C."/>
            <person name="Dematte L."/>
            <person name="Mraz A."/>
            <person name="Battilana J."/>
            <person name="Stormo K."/>
            <person name="Costa F."/>
            <person name="Tao Q."/>
            <person name="Si-Ammour A."/>
            <person name="Harkins T."/>
            <person name="Lackey A."/>
            <person name="Perbost C."/>
            <person name="Taillon B."/>
            <person name="Stella A."/>
            <person name="Solovyev V."/>
            <person name="Fawcett J.A."/>
            <person name="Sterck L."/>
            <person name="Vandepoele K."/>
            <person name="Grando S.M."/>
            <person name="Toppo S."/>
            <person name="Moser C."/>
            <person name="Lanchbury J."/>
            <person name="Bogden R."/>
            <person name="Skolnick M."/>
            <person name="Sgaramella V."/>
            <person name="Bhatnagar S.K."/>
            <person name="Fontana P."/>
            <person name="Gutin A."/>
            <person name="Van de Peer Y."/>
            <person name="Salamini F."/>
            <person name="Viola R."/>
        </authorList>
    </citation>
    <scope>NUCLEOTIDE SEQUENCE</scope>
</reference>
<sequence length="221" mass="25273">MASGNTETESEMADMAFAKRGCCFWMPCLGSERSARDGSVWWERVGGPAEKKDGWWSRGLNALKQIREWTEIHAGPRWKTFIRQFGKSRGGGGGRHGKFNYDPLSYAMNFDEGPRQYGHLDEDHGYPDFSYRYASLPPSVKSSMDLGNDGPSFTCRGWNSFWVSNEKVESHLIIQPKMMTGEDEREREQEVFDKGENFYEVTWVDEGMRLHAMAITATPML</sequence>
<dbReference type="PANTHER" id="PTHR47076:SF1">
    <property type="entry name" value="NHL DOMAIN PROTEIN"/>
    <property type="match status" value="1"/>
</dbReference>
<organism evidence="1">
    <name type="scientific">Vitis vinifera</name>
    <name type="common">Grape</name>
    <dbReference type="NCBI Taxonomy" id="29760"/>
    <lineage>
        <taxon>Eukaryota</taxon>
        <taxon>Viridiplantae</taxon>
        <taxon>Streptophyta</taxon>
        <taxon>Embryophyta</taxon>
        <taxon>Tracheophyta</taxon>
        <taxon>Spermatophyta</taxon>
        <taxon>Magnoliopsida</taxon>
        <taxon>eudicotyledons</taxon>
        <taxon>Gunneridae</taxon>
        <taxon>Pentapetalae</taxon>
        <taxon>rosids</taxon>
        <taxon>Vitales</taxon>
        <taxon>Vitaceae</taxon>
        <taxon>Viteae</taxon>
        <taxon>Vitis</taxon>
    </lineage>
</organism>
<accession>A5ATC0</accession>
<dbReference type="EMBL" id="AM434785">
    <property type="protein sequence ID" value="CAN80444.1"/>
    <property type="molecule type" value="Genomic_DNA"/>
</dbReference>
<evidence type="ECO:0000313" key="1">
    <source>
        <dbReference type="EMBL" id="CAN80444.1"/>
    </source>
</evidence>